<dbReference type="PANTHER" id="PTHR17630">
    <property type="entry name" value="DIENELACTONE HYDROLASE"/>
    <property type="match status" value="1"/>
</dbReference>
<proteinExistence type="predicted"/>
<sequence>MTASQSMPPSCCLLGTAWTASGTPTGRIGTLASKNAYIADADRTRAVLPIPDLLGWSFPNTRLLADAYAASAACTVYIPDFFDGEVLSFAPVLQDRWDELDVPDFVQRNGRDVREPEIFACARALKGEEGFERVGVVGFCYGGWAAFTLGARAFNDGGERLVDCVSVGNPSLLTEEDVDGVGVPVQVLAPEHDPVYKVELRKRTFEVGLRAGVPFEYQHFSGRRACVFREVG</sequence>
<dbReference type="InterPro" id="IPR002925">
    <property type="entry name" value="Dienelactn_hydro"/>
</dbReference>
<accession>A0A8H4IXD0</accession>
<gene>
    <name evidence="2" type="ORF">GTA08_BOTSDO03167</name>
</gene>
<comment type="caution">
    <text evidence="2">The sequence shown here is derived from an EMBL/GenBank/DDBJ whole genome shotgun (WGS) entry which is preliminary data.</text>
</comment>
<dbReference type="AlphaFoldDB" id="A0A8H4IXD0"/>
<dbReference type="Gene3D" id="3.40.50.1820">
    <property type="entry name" value="alpha/beta hydrolase"/>
    <property type="match status" value="1"/>
</dbReference>
<organism evidence="2 3">
    <name type="scientific">Botryosphaeria dothidea</name>
    <dbReference type="NCBI Taxonomy" id="55169"/>
    <lineage>
        <taxon>Eukaryota</taxon>
        <taxon>Fungi</taxon>
        <taxon>Dikarya</taxon>
        <taxon>Ascomycota</taxon>
        <taxon>Pezizomycotina</taxon>
        <taxon>Dothideomycetes</taxon>
        <taxon>Dothideomycetes incertae sedis</taxon>
        <taxon>Botryosphaeriales</taxon>
        <taxon>Botryosphaeriaceae</taxon>
        <taxon>Botryosphaeria</taxon>
    </lineage>
</organism>
<feature type="domain" description="Dienelactone hydrolase" evidence="1">
    <location>
        <begin position="37"/>
        <end position="222"/>
    </location>
</feature>
<dbReference type="SUPFAM" id="SSF53474">
    <property type="entry name" value="alpha/beta-Hydrolases"/>
    <property type="match status" value="1"/>
</dbReference>
<reference evidence="2" key="1">
    <citation type="submission" date="2020-04" db="EMBL/GenBank/DDBJ databases">
        <title>Genome Assembly and Annotation of Botryosphaeria dothidea sdau 11-99, a Latent Pathogen of Apple Fruit Ring Rot in China.</title>
        <authorList>
            <person name="Yu C."/>
            <person name="Diao Y."/>
            <person name="Lu Q."/>
            <person name="Zhao J."/>
            <person name="Cui S."/>
            <person name="Peng C."/>
            <person name="He B."/>
            <person name="Liu H."/>
        </authorList>
    </citation>
    <scope>NUCLEOTIDE SEQUENCE [LARGE SCALE GENOMIC DNA]</scope>
    <source>
        <strain evidence="2">Sdau11-99</strain>
    </source>
</reference>
<dbReference type="OrthoDB" id="10019231at2759"/>
<evidence type="ECO:0000259" key="1">
    <source>
        <dbReference type="Pfam" id="PF01738"/>
    </source>
</evidence>
<dbReference type="InterPro" id="IPR029058">
    <property type="entry name" value="AB_hydrolase_fold"/>
</dbReference>
<dbReference type="GO" id="GO:0016787">
    <property type="term" value="F:hydrolase activity"/>
    <property type="evidence" value="ECO:0007669"/>
    <property type="project" value="UniProtKB-KW"/>
</dbReference>
<keyword evidence="2" id="KW-0378">Hydrolase</keyword>
<dbReference type="Pfam" id="PF01738">
    <property type="entry name" value="DLH"/>
    <property type="match status" value="1"/>
</dbReference>
<dbReference type="EMBL" id="WWBZ02000016">
    <property type="protein sequence ID" value="KAF4309306.1"/>
    <property type="molecule type" value="Genomic_DNA"/>
</dbReference>
<name>A0A8H4IXD0_9PEZI</name>
<protein>
    <submittedName>
        <fullName evidence="2">Dienelactone hydrolase</fullName>
    </submittedName>
</protein>
<evidence type="ECO:0000313" key="2">
    <source>
        <dbReference type="EMBL" id="KAF4309306.1"/>
    </source>
</evidence>
<keyword evidence="3" id="KW-1185">Reference proteome</keyword>
<evidence type="ECO:0000313" key="3">
    <source>
        <dbReference type="Proteomes" id="UP000572817"/>
    </source>
</evidence>
<dbReference type="Proteomes" id="UP000572817">
    <property type="component" value="Unassembled WGS sequence"/>
</dbReference>
<dbReference type="PANTHER" id="PTHR17630:SF55">
    <property type="entry name" value="DIENELACTONE HYDROLASE FAMILY PROTEIN (AFU_ORTHOLOGUE AFUA_1G01900)"/>
    <property type="match status" value="1"/>
</dbReference>